<dbReference type="PROSITE" id="PS01081">
    <property type="entry name" value="HTH_TETR_1"/>
    <property type="match status" value="1"/>
</dbReference>
<accession>A0A7W7RGB9</accession>
<organism evidence="7 8">
    <name type="scientific">Lipingzhangella halophila</name>
    <dbReference type="NCBI Taxonomy" id="1783352"/>
    <lineage>
        <taxon>Bacteria</taxon>
        <taxon>Bacillati</taxon>
        <taxon>Actinomycetota</taxon>
        <taxon>Actinomycetes</taxon>
        <taxon>Streptosporangiales</taxon>
        <taxon>Nocardiopsidaceae</taxon>
        <taxon>Lipingzhangella</taxon>
    </lineage>
</organism>
<evidence type="ECO:0000313" key="8">
    <source>
        <dbReference type="Proteomes" id="UP000523007"/>
    </source>
</evidence>
<dbReference type="EMBL" id="JACHJT010000001">
    <property type="protein sequence ID" value="MBB4931476.1"/>
    <property type="molecule type" value="Genomic_DNA"/>
</dbReference>
<dbReference type="AlphaFoldDB" id="A0A7W7RGB9"/>
<reference evidence="7 8" key="1">
    <citation type="submission" date="2020-08" db="EMBL/GenBank/DDBJ databases">
        <title>Sequencing the genomes of 1000 actinobacteria strains.</title>
        <authorList>
            <person name="Klenk H.-P."/>
        </authorList>
    </citation>
    <scope>NUCLEOTIDE SEQUENCE [LARGE SCALE GENOMIC DNA]</scope>
    <source>
        <strain evidence="7 8">DSM 102030</strain>
    </source>
</reference>
<keyword evidence="8" id="KW-1185">Reference proteome</keyword>
<feature type="DNA-binding region" description="H-T-H motif" evidence="4">
    <location>
        <begin position="39"/>
        <end position="58"/>
    </location>
</feature>
<protein>
    <submittedName>
        <fullName evidence="7">AcrR family transcriptional regulator</fullName>
    </submittedName>
</protein>
<evidence type="ECO:0000256" key="1">
    <source>
        <dbReference type="ARBA" id="ARBA00023015"/>
    </source>
</evidence>
<dbReference type="GO" id="GO:0045892">
    <property type="term" value="P:negative regulation of DNA-templated transcription"/>
    <property type="evidence" value="ECO:0007669"/>
    <property type="project" value="UniProtKB-ARBA"/>
</dbReference>
<dbReference type="InterPro" id="IPR023772">
    <property type="entry name" value="DNA-bd_HTH_TetR-type_CS"/>
</dbReference>
<sequence>MSTHQPAAPPRGTRPKNRRSLIVAAASDLFHRYGYERVAMSDVAAAVNVAPSALYRHFTGKPELLTASVVEEMGPLRRALAQQQTSDIDALTGQLVDASLQGSRLGVLWLREARTLPAEEYARLRSEVSATVRLVAGRLNELRPGLTSEDARLLSLCVCSTLCSTSTHADEFPRPHFKQVLREIIRTVARAEPAEPGVSDAPRDPARPEGIGLRPTGRRERLLDAAITLFADSGYAAVSMEDIGARAGITGPSVYHHFTSKQQLLAASLSRSDEWVRYEMYRALAHAHSPADALSLLLDSYVEFVARHSEHIDVLLTEARNLSEDDRARSKQSQWDYIGEWVTLAQTCDPALDGAQARLRVQAVLSVANDVARTARMRTLPGALETVKRFGIAIVLPSRGQ</sequence>
<dbReference type="PRINTS" id="PR00455">
    <property type="entry name" value="HTHTETR"/>
</dbReference>
<proteinExistence type="predicted"/>
<dbReference type="InterPro" id="IPR009057">
    <property type="entry name" value="Homeodomain-like_sf"/>
</dbReference>
<name>A0A7W7RGB9_9ACTN</name>
<feature type="DNA-binding region" description="H-T-H motif" evidence="4">
    <location>
        <begin position="239"/>
        <end position="258"/>
    </location>
</feature>
<dbReference type="PANTHER" id="PTHR30055">
    <property type="entry name" value="HTH-TYPE TRANSCRIPTIONAL REGULATOR RUTR"/>
    <property type="match status" value="1"/>
</dbReference>
<evidence type="ECO:0000256" key="2">
    <source>
        <dbReference type="ARBA" id="ARBA00023125"/>
    </source>
</evidence>
<dbReference type="Pfam" id="PF00440">
    <property type="entry name" value="TetR_N"/>
    <property type="match status" value="2"/>
</dbReference>
<dbReference type="Proteomes" id="UP000523007">
    <property type="component" value="Unassembled WGS sequence"/>
</dbReference>
<evidence type="ECO:0000256" key="3">
    <source>
        <dbReference type="ARBA" id="ARBA00023163"/>
    </source>
</evidence>
<keyword evidence="3" id="KW-0804">Transcription</keyword>
<keyword evidence="2 4" id="KW-0238">DNA-binding</keyword>
<dbReference type="Gene3D" id="1.10.357.10">
    <property type="entry name" value="Tetracycline Repressor, domain 2"/>
    <property type="match status" value="2"/>
</dbReference>
<gene>
    <name evidence="7" type="ORF">F4561_002296</name>
</gene>
<evidence type="ECO:0000259" key="6">
    <source>
        <dbReference type="PROSITE" id="PS50977"/>
    </source>
</evidence>
<feature type="region of interest" description="Disordered" evidence="5">
    <location>
        <begin position="193"/>
        <end position="214"/>
    </location>
</feature>
<dbReference type="GO" id="GO:0000976">
    <property type="term" value="F:transcription cis-regulatory region binding"/>
    <property type="evidence" value="ECO:0007669"/>
    <property type="project" value="TreeGrafter"/>
</dbReference>
<dbReference type="PROSITE" id="PS50977">
    <property type="entry name" value="HTH_TETR_2"/>
    <property type="match status" value="2"/>
</dbReference>
<dbReference type="Gene3D" id="1.10.10.60">
    <property type="entry name" value="Homeodomain-like"/>
    <property type="match status" value="2"/>
</dbReference>
<keyword evidence="1" id="KW-0805">Transcription regulation</keyword>
<dbReference type="PANTHER" id="PTHR30055:SF234">
    <property type="entry name" value="HTH-TYPE TRANSCRIPTIONAL REGULATOR BETI"/>
    <property type="match status" value="1"/>
</dbReference>
<dbReference type="SUPFAM" id="SSF46689">
    <property type="entry name" value="Homeodomain-like"/>
    <property type="match status" value="2"/>
</dbReference>
<evidence type="ECO:0000256" key="4">
    <source>
        <dbReference type="PROSITE-ProRule" id="PRU00335"/>
    </source>
</evidence>
<dbReference type="InterPro" id="IPR001647">
    <property type="entry name" value="HTH_TetR"/>
</dbReference>
<dbReference type="GO" id="GO:0003700">
    <property type="term" value="F:DNA-binding transcription factor activity"/>
    <property type="evidence" value="ECO:0007669"/>
    <property type="project" value="TreeGrafter"/>
</dbReference>
<dbReference type="InterPro" id="IPR050109">
    <property type="entry name" value="HTH-type_TetR-like_transc_reg"/>
</dbReference>
<dbReference type="FunFam" id="1.10.10.60:FF:000141">
    <property type="entry name" value="TetR family transcriptional regulator"/>
    <property type="match status" value="1"/>
</dbReference>
<comment type="caution">
    <text evidence="7">The sequence shown here is derived from an EMBL/GenBank/DDBJ whole genome shotgun (WGS) entry which is preliminary data.</text>
</comment>
<dbReference type="RefSeq" id="WP_184577685.1">
    <property type="nucleotide sequence ID" value="NZ_JACHJT010000001.1"/>
</dbReference>
<evidence type="ECO:0000313" key="7">
    <source>
        <dbReference type="EMBL" id="MBB4931476.1"/>
    </source>
</evidence>
<feature type="domain" description="HTH tetR-type" evidence="6">
    <location>
        <begin position="216"/>
        <end position="276"/>
    </location>
</feature>
<evidence type="ECO:0000256" key="5">
    <source>
        <dbReference type="SAM" id="MobiDB-lite"/>
    </source>
</evidence>
<feature type="domain" description="HTH tetR-type" evidence="6">
    <location>
        <begin position="16"/>
        <end position="76"/>
    </location>
</feature>